<keyword evidence="1" id="KW-0812">Transmembrane</keyword>
<dbReference type="NCBIfam" id="TIGR04086">
    <property type="entry name" value="TIGR04086_membr"/>
    <property type="match status" value="1"/>
</dbReference>
<sequence length="81" mass="8326">MQYIMVGVTMVSIFVGSVYATQKSESKGLIIGMAIGFIYVLCSIGIGLEITHEPVVLLVLVNKCIAGLAAGALGGLVGVNL</sequence>
<feature type="transmembrane region" description="Helical" evidence="1">
    <location>
        <begin position="55"/>
        <end position="79"/>
    </location>
</feature>
<evidence type="ECO:0000313" key="2">
    <source>
        <dbReference type="EMBL" id="MPN12485.1"/>
    </source>
</evidence>
<dbReference type="Pfam" id="PF12670">
    <property type="entry name" value="DUF3792"/>
    <property type="match status" value="1"/>
</dbReference>
<feature type="transmembrane region" description="Helical" evidence="1">
    <location>
        <begin position="30"/>
        <end position="48"/>
    </location>
</feature>
<organism evidence="2">
    <name type="scientific">bioreactor metagenome</name>
    <dbReference type="NCBI Taxonomy" id="1076179"/>
    <lineage>
        <taxon>unclassified sequences</taxon>
        <taxon>metagenomes</taxon>
        <taxon>ecological metagenomes</taxon>
    </lineage>
</organism>
<accession>A0A645FDK4</accession>
<keyword evidence="1" id="KW-1133">Transmembrane helix</keyword>
<keyword evidence="1" id="KW-0472">Membrane</keyword>
<reference evidence="2" key="1">
    <citation type="submission" date="2019-08" db="EMBL/GenBank/DDBJ databases">
        <authorList>
            <person name="Kucharzyk K."/>
            <person name="Murdoch R.W."/>
            <person name="Higgins S."/>
            <person name="Loffler F."/>
        </authorList>
    </citation>
    <scope>NUCLEOTIDE SEQUENCE</scope>
</reference>
<proteinExistence type="predicted"/>
<dbReference type="AlphaFoldDB" id="A0A645FDK4"/>
<comment type="caution">
    <text evidence="2">The sequence shown here is derived from an EMBL/GenBank/DDBJ whole genome shotgun (WGS) entry which is preliminary data.</text>
</comment>
<evidence type="ECO:0000256" key="1">
    <source>
        <dbReference type="SAM" id="Phobius"/>
    </source>
</evidence>
<dbReference type="EMBL" id="VSSQ01058836">
    <property type="protein sequence ID" value="MPN12485.1"/>
    <property type="molecule type" value="Genomic_DNA"/>
</dbReference>
<evidence type="ECO:0008006" key="3">
    <source>
        <dbReference type="Google" id="ProtNLM"/>
    </source>
</evidence>
<dbReference type="InterPro" id="IPR023804">
    <property type="entry name" value="DUF3792_TM"/>
</dbReference>
<name>A0A645FDK4_9ZZZZ</name>
<protein>
    <recommendedName>
        <fullName evidence="3">TIGR04086 family membrane protein</fullName>
    </recommendedName>
</protein>
<gene>
    <name evidence="2" type="ORF">SDC9_159803</name>
</gene>